<evidence type="ECO:0000256" key="1">
    <source>
        <dbReference type="ARBA" id="ARBA00023002"/>
    </source>
</evidence>
<proteinExistence type="predicted"/>
<feature type="domain" description="NADP-dependent oxidoreductase" evidence="2">
    <location>
        <begin position="2"/>
        <end position="61"/>
    </location>
</feature>
<dbReference type="InterPro" id="IPR036812">
    <property type="entry name" value="NAD(P)_OxRdtase_dom_sf"/>
</dbReference>
<reference evidence="3 4" key="1">
    <citation type="submission" date="2022-05" db="EMBL/GenBank/DDBJ databases">
        <title>Streptomyces sp. nov. RY43-2 isolated from soil of a peat swamp forest.</title>
        <authorList>
            <person name="Kanchanasin P."/>
            <person name="Tanasupawat S."/>
            <person name="Phongsopitanun W."/>
        </authorList>
    </citation>
    <scope>NUCLEOTIDE SEQUENCE [LARGE SCALE GENOMIC DNA]</scope>
    <source>
        <strain evidence="3 4">RY43-2</strain>
    </source>
</reference>
<dbReference type="EMBL" id="JAMWMR010000035">
    <property type="protein sequence ID" value="MCN9244378.1"/>
    <property type="molecule type" value="Genomic_DNA"/>
</dbReference>
<dbReference type="InterPro" id="IPR023210">
    <property type="entry name" value="NADP_OxRdtase_dom"/>
</dbReference>
<comment type="caution">
    <text evidence="3">The sequence shown here is derived from an EMBL/GenBank/DDBJ whole genome shotgun (WGS) entry which is preliminary data.</text>
</comment>
<keyword evidence="4" id="KW-1185">Reference proteome</keyword>
<evidence type="ECO:0000259" key="2">
    <source>
        <dbReference type="Pfam" id="PF00248"/>
    </source>
</evidence>
<evidence type="ECO:0000313" key="3">
    <source>
        <dbReference type="EMBL" id="MCN9244378.1"/>
    </source>
</evidence>
<dbReference type="PANTHER" id="PTHR43364:SF4">
    <property type="entry name" value="NAD(P)-LINKED OXIDOREDUCTASE SUPERFAMILY PROTEIN"/>
    <property type="match status" value="1"/>
</dbReference>
<dbReference type="SUPFAM" id="SSF51430">
    <property type="entry name" value="NAD(P)-linked oxidoreductase"/>
    <property type="match status" value="1"/>
</dbReference>
<dbReference type="Proteomes" id="UP001523219">
    <property type="component" value="Unassembled WGS sequence"/>
</dbReference>
<evidence type="ECO:0000313" key="4">
    <source>
        <dbReference type="Proteomes" id="UP001523219"/>
    </source>
</evidence>
<accession>A0ABT0ZLC1</accession>
<dbReference type="PANTHER" id="PTHR43364">
    <property type="entry name" value="NADH-SPECIFIC METHYLGLYOXAL REDUCTASE-RELATED"/>
    <property type="match status" value="1"/>
</dbReference>
<dbReference type="InterPro" id="IPR050523">
    <property type="entry name" value="AKR_Detox_Biosynth"/>
</dbReference>
<gene>
    <name evidence="3" type="ORF">NGF19_26940</name>
</gene>
<sequence length="92" mass="9885">MKEVATELGRTPAQIGFAWTLRNPAVTAPIIGARTPAQSKDNLGAMEVDFTAAQLARLDEAGTIEPGYPHAMLASDHIRKATAGDLKFETRH</sequence>
<keyword evidence="1" id="KW-0560">Oxidoreductase</keyword>
<dbReference type="Gene3D" id="3.20.20.100">
    <property type="entry name" value="NADP-dependent oxidoreductase domain"/>
    <property type="match status" value="1"/>
</dbReference>
<protein>
    <submittedName>
        <fullName evidence="3">Aldo/keto reductase</fullName>
    </submittedName>
</protein>
<organism evidence="3 4">
    <name type="scientific">Streptomyces macrolidinus</name>
    <dbReference type="NCBI Taxonomy" id="2952607"/>
    <lineage>
        <taxon>Bacteria</taxon>
        <taxon>Bacillati</taxon>
        <taxon>Actinomycetota</taxon>
        <taxon>Actinomycetes</taxon>
        <taxon>Kitasatosporales</taxon>
        <taxon>Streptomycetaceae</taxon>
        <taxon>Streptomyces</taxon>
    </lineage>
</organism>
<dbReference type="Pfam" id="PF00248">
    <property type="entry name" value="Aldo_ket_red"/>
    <property type="match status" value="1"/>
</dbReference>
<name>A0ABT0ZLC1_9ACTN</name>